<dbReference type="InterPro" id="IPR036915">
    <property type="entry name" value="Cyclin-like_sf"/>
</dbReference>
<dbReference type="PROSITE" id="PS50020">
    <property type="entry name" value="WW_DOMAIN_2"/>
    <property type="match status" value="1"/>
</dbReference>
<gene>
    <name evidence="3" type="primary">CYCP4</name>
    <name evidence="3" type="ORF">PHATRDRAFT_48202</name>
</gene>
<organism evidence="3 4">
    <name type="scientific">Phaeodactylum tricornutum (strain CCAP 1055/1)</name>
    <dbReference type="NCBI Taxonomy" id="556484"/>
    <lineage>
        <taxon>Eukaryota</taxon>
        <taxon>Sar</taxon>
        <taxon>Stramenopiles</taxon>
        <taxon>Ochrophyta</taxon>
        <taxon>Bacillariophyta</taxon>
        <taxon>Bacillariophyceae</taxon>
        <taxon>Bacillariophycidae</taxon>
        <taxon>Naviculales</taxon>
        <taxon>Phaeodactylaceae</taxon>
        <taxon>Phaeodactylum</taxon>
    </lineage>
</organism>
<dbReference type="Proteomes" id="UP000000759">
    <property type="component" value="Chromosome 16"/>
</dbReference>
<dbReference type="InParanoid" id="B7G6B9"/>
<dbReference type="eggNOG" id="KOG1675">
    <property type="taxonomic scope" value="Eukaryota"/>
</dbReference>
<dbReference type="InterPro" id="IPR001202">
    <property type="entry name" value="WW_dom"/>
</dbReference>
<dbReference type="CDD" id="cd00201">
    <property type="entry name" value="WW"/>
    <property type="match status" value="1"/>
</dbReference>
<dbReference type="OrthoDB" id="10250320at2759"/>
<dbReference type="Pfam" id="PF00134">
    <property type="entry name" value="Cyclin_N"/>
    <property type="match status" value="1"/>
</dbReference>
<dbReference type="InterPro" id="IPR006671">
    <property type="entry name" value="Cyclin_N"/>
</dbReference>
<dbReference type="SUPFAM" id="SSF51045">
    <property type="entry name" value="WW domain"/>
    <property type="match status" value="1"/>
</dbReference>
<dbReference type="SUPFAM" id="SSF47954">
    <property type="entry name" value="Cyclin-like"/>
    <property type="match status" value="1"/>
</dbReference>
<dbReference type="OMA" id="MESECII"/>
<sequence>MASRRDERSSLPLLDQHRNDCLKLLLGDLCFWEDPRGEFRGEDRMVYAHKRQPCSDAGTSPLPTEPRRMDLQRTQSAEISPPPAAPHSWKPAIDPQSGRTYYYDAVSRKSQWEKPAEIRADEKRARREQRQRDKRFFKDMEANVRASLARNELIPGICALDIAKEGPPLEPLPLLPPQLRVRTISAMDERMLIELNSPSNMDCENPATNYSVARTTTSNLGLPNEGRPPLPQRPSVVLNRENSSDISRAFESMESLTLSPDARDDSLQGEHLLDGPILDEADDPEGLAVPQQVCAGATAHVRRNTGNTIYLQATMTNPNIQATIQCVCGVYRAHIVSSTKRTERSPVAVHAMQVNMDVFQDLSCRAHDDAASVPTLTELESFYQDFFKRSQMEHDTIIMSLIYVERLIKDTNGHLCPSSTNWKSVLFSCMILASKVWDDLSMWNIDFSNVSAASGLSSFSLQRINDLEIAVLHCLNFNVRVPASEYAKYYFLIRTMLIRSGLLEDSQLPLGRDSAEVLERRTNLYQDSKLHLHRGQNRRARSVDWNWIQQTDSLNPTTNEFATVGPVLKDQICLEQIVSMDRTTF</sequence>
<feature type="region of interest" description="Disordered" evidence="1">
    <location>
        <begin position="73"/>
        <end position="93"/>
    </location>
</feature>
<evidence type="ECO:0000256" key="1">
    <source>
        <dbReference type="SAM" id="MobiDB-lite"/>
    </source>
</evidence>
<protein>
    <recommendedName>
        <fullName evidence="2">WW domain-containing protein</fullName>
    </recommendedName>
</protein>
<dbReference type="PANTHER" id="PTHR14248">
    <property type="entry name" value="CYCLIN Y, ISOFORM A"/>
    <property type="match status" value="1"/>
</dbReference>
<dbReference type="AlphaFoldDB" id="B7G6B9"/>
<evidence type="ECO:0000313" key="3">
    <source>
        <dbReference type="EMBL" id="EEC45986.1"/>
    </source>
</evidence>
<dbReference type="KEGG" id="pti:PHATRDRAFT_48202"/>
<dbReference type="Gene3D" id="2.20.70.10">
    <property type="match status" value="1"/>
</dbReference>
<dbReference type="RefSeq" id="XP_002182699.1">
    <property type="nucleotide sequence ID" value="XM_002182663.1"/>
</dbReference>
<dbReference type="EMBL" id="CM000618">
    <property type="protein sequence ID" value="EEC45986.1"/>
    <property type="molecule type" value="Genomic_DNA"/>
</dbReference>
<accession>B7G6B9</accession>
<dbReference type="PaxDb" id="2850-Phatr48202"/>
<dbReference type="Pfam" id="PF00397">
    <property type="entry name" value="WW"/>
    <property type="match status" value="1"/>
</dbReference>
<dbReference type="PROSITE" id="PS01159">
    <property type="entry name" value="WW_DOMAIN_1"/>
    <property type="match status" value="1"/>
</dbReference>
<dbReference type="CDD" id="cd20540">
    <property type="entry name" value="CYCLIN_CCNY_like"/>
    <property type="match status" value="1"/>
</dbReference>
<name>B7G6B9_PHATC</name>
<evidence type="ECO:0000313" key="4">
    <source>
        <dbReference type="Proteomes" id="UP000000759"/>
    </source>
</evidence>
<feature type="region of interest" description="Disordered" evidence="1">
    <location>
        <begin position="217"/>
        <end position="236"/>
    </location>
</feature>
<keyword evidence="4" id="KW-1185">Reference proteome</keyword>
<dbReference type="STRING" id="556484.B7G6B9"/>
<feature type="domain" description="WW" evidence="2">
    <location>
        <begin position="83"/>
        <end position="117"/>
    </location>
</feature>
<reference evidence="4" key="2">
    <citation type="submission" date="2008-08" db="EMBL/GenBank/DDBJ databases">
        <authorList>
            <consortium name="Diatom Consortium"/>
            <person name="Grigoriev I."/>
            <person name="Grimwood J."/>
            <person name="Kuo A."/>
            <person name="Otillar R.P."/>
            <person name="Salamov A."/>
            <person name="Detter J.C."/>
            <person name="Lindquist E."/>
            <person name="Shapiro H."/>
            <person name="Lucas S."/>
            <person name="Glavina del Rio T."/>
            <person name="Pitluck S."/>
            <person name="Rokhsar D."/>
            <person name="Bowler C."/>
        </authorList>
    </citation>
    <scope>GENOME REANNOTATION</scope>
    <source>
        <strain evidence="4">CCAP 1055/1</strain>
    </source>
</reference>
<evidence type="ECO:0000259" key="2">
    <source>
        <dbReference type="PROSITE" id="PS50020"/>
    </source>
</evidence>
<dbReference type="SMART" id="SM00456">
    <property type="entry name" value="WW"/>
    <property type="match status" value="1"/>
</dbReference>
<dbReference type="Gene3D" id="1.10.472.10">
    <property type="entry name" value="Cyclin-like"/>
    <property type="match status" value="1"/>
</dbReference>
<dbReference type="GeneID" id="7203521"/>
<proteinExistence type="predicted"/>
<reference evidence="3 4" key="1">
    <citation type="journal article" date="2008" name="Nature">
        <title>The Phaeodactylum genome reveals the evolutionary history of diatom genomes.</title>
        <authorList>
            <person name="Bowler C."/>
            <person name="Allen A.E."/>
            <person name="Badger J.H."/>
            <person name="Grimwood J."/>
            <person name="Jabbari K."/>
            <person name="Kuo A."/>
            <person name="Maheswari U."/>
            <person name="Martens C."/>
            <person name="Maumus F."/>
            <person name="Otillar R.P."/>
            <person name="Rayko E."/>
            <person name="Salamov A."/>
            <person name="Vandepoele K."/>
            <person name="Beszteri B."/>
            <person name="Gruber A."/>
            <person name="Heijde M."/>
            <person name="Katinka M."/>
            <person name="Mock T."/>
            <person name="Valentin K."/>
            <person name="Verret F."/>
            <person name="Berges J.A."/>
            <person name="Brownlee C."/>
            <person name="Cadoret J.P."/>
            <person name="Chiovitti A."/>
            <person name="Choi C.J."/>
            <person name="Coesel S."/>
            <person name="De Martino A."/>
            <person name="Detter J.C."/>
            <person name="Durkin C."/>
            <person name="Falciatore A."/>
            <person name="Fournet J."/>
            <person name="Haruta M."/>
            <person name="Huysman M.J."/>
            <person name="Jenkins B.D."/>
            <person name="Jiroutova K."/>
            <person name="Jorgensen R.E."/>
            <person name="Joubert Y."/>
            <person name="Kaplan A."/>
            <person name="Kroger N."/>
            <person name="Kroth P.G."/>
            <person name="La Roche J."/>
            <person name="Lindquist E."/>
            <person name="Lommer M."/>
            <person name="Martin-Jezequel V."/>
            <person name="Lopez P.J."/>
            <person name="Lucas S."/>
            <person name="Mangogna M."/>
            <person name="McGinnis K."/>
            <person name="Medlin L.K."/>
            <person name="Montsant A."/>
            <person name="Oudot-Le Secq M.P."/>
            <person name="Napoli C."/>
            <person name="Obornik M."/>
            <person name="Parker M.S."/>
            <person name="Petit J.L."/>
            <person name="Porcel B.M."/>
            <person name="Poulsen N."/>
            <person name="Robison M."/>
            <person name="Rychlewski L."/>
            <person name="Rynearson T.A."/>
            <person name="Schmutz J."/>
            <person name="Shapiro H."/>
            <person name="Siaut M."/>
            <person name="Stanley M."/>
            <person name="Sussman M.R."/>
            <person name="Taylor A.R."/>
            <person name="Vardi A."/>
            <person name="von Dassow P."/>
            <person name="Vyverman W."/>
            <person name="Willis A."/>
            <person name="Wyrwicz L.S."/>
            <person name="Rokhsar D.S."/>
            <person name="Weissenbach J."/>
            <person name="Armbrust E.V."/>
            <person name="Green B.R."/>
            <person name="Van de Peer Y."/>
            <person name="Grigoriev I.V."/>
        </authorList>
    </citation>
    <scope>NUCLEOTIDE SEQUENCE [LARGE SCALE GENOMIC DNA]</scope>
    <source>
        <strain evidence="3 4">CCAP 1055/1</strain>
    </source>
</reference>
<dbReference type="HOGENOM" id="CLU_466524_0_0_1"/>
<dbReference type="InterPro" id="IPR036020">
    <property type="entry name" value="WW_dom_sf"/>
</dbReference>